<evidence type="ECO:0000313" key="1">
    <source>
        <dbReference type="EMBL" id="ACC98027.1"/>
    </source>
</evidence>
<evidence type="ECO:0000313" key="2">
    <source>
        <dbReference type="Proteomes" id="UP000001029"/>
    </source>
</evidence>
<dbReference type="HOGENOM" id="CLU_288981_0_0_0"/>
<accession>B2KBK5</accession>
<name>B2KBK5_ELUMP</name>
<dbReference type="EMBL" id="CP001055">
    <property type="protein sequence ID" value="ACC98027.1"/>
    <property type="molecule type" value="Genomic_DNA"/>
</dbReference>
<keyword evidence="2" id="KW-1185">Reference proteome</keyword>
<dbReference type="AlphaFoldDB" id="B2KBK5"/>
<sequence length="1062" mass="120036">MLNTIKKFISLLLIIILNMQTTLVYGQSRGADNYRKLTQAPPLEDFVIKRDAIRSQMETDNRYKQMLDTYARDLHLAEFILDISMKEIEKSAESGNEALFWEHVNAFNGMLISYINKEGNANVQALGAMTLVNQLKENLITAEDAERAYKRFEYVLKTQNKCSGIYCEFLSASAIGLSYSKNKYVVNLGEAVNNTLSEVLYRGSPLAVRKERLSLIKNLAGNDYGSEESNAILTRGLVIAVSILGGIKEVEQLTDKIMHGKEGLFNQNKNHRSYFSPNAQTQIAALDTLSELGTPVLPLLKKYAFNKYSLVSHIHANINLAYVNGLSETETRINKDNLKSYYCNYGRYLSAQEDFELKKKLAYAYGRGLAQSYLTKTGSNECLVIVPLEPDPRKAAKDISDAVGMEIAFMVAFAGFGTAFNVVKNGARILRHINKIKYVANKRNMSLGKFFASGQLSTLPKFKAPSTVTAGARSAQAVAPKAQFVTPQKKVKTDLSSLHPASGQVVKPQKNITVYAERSSSVTENAIKPYEPGSILMQQKVTVNPVSLRPAVPTAQFQHVALKNPINRKYPSGLHDEAGIINKWMDYYRNGYFHPRNQIEAIEGMSPAKVNNLTEYFFHMSMKDAEQAILNPIKTKGRLPDFMYDKTLIPGTKRLPAAYYKKKFNANVEKLVNLADGEGTLVTNNVELAEIITSMKDYTFKQGFSYKNNEAMTHGLKKNWTKMVDEITEKSYRANRERVNELWVRKIEAADGRQVSLRDYFTQKRISVYKEVDKTPEFFLNSPKWVSWENERRNLAAKEYIKNTITPSNPLDKVQDMLVLGNRKNYLSLDEFGDIMITQYRSIPKYDKSYLAWEEMVKTDAFPTTTRIRINCHEGRACQASFGESAGGAVPKNYDGTRMVNRFALESQSNVKAIVFDESFKPRVVTLKNVPYVKDIKEVDIDLVRASNIVADGLDATRDLLTVQKAEMALRKVPDLKATILPQNRIVGQPIPEHLGKGASGYLSLFTRDFYPVKTVYRVRFNGLKPYVKTEYFIRKEIPSFAGMAHRERITFLDQVAERVVK</sequence>
<gene>
    <name evidence="1" type="ordered locus">Emin_0470</name>
</gene>
<dbReference type="RefSeq" id="WP_012414642.1">
    <property type="nucleotide sequence ID" value="NC_010644.1"/>
</dbReference>
<dbReference type="STRING" id="445932.Emin_0470"/>
<dbReference type="KEGG" id="emi:Emin_0470"/>
<proteinExistence type="predicted"/>
<dbReference type="Proteomes" id="UP000001029">
    <property type="component" value="Chromosome"/>
</dbReference>
<protein>
    <submittedName>
        <fullName evidence="1">Uncharacterized protein</fullName>
    </submittedName>
</protein>
<organism evidence="1 2">
    <name type="scientific">Elusimicrobium minutum (strain Pei191)</name>
    <dbReference type="NCBI Taxonomy" id="445932"/>
    <lineage>
        <taxon>Bacteria</taxon>
        <taxon>Pseudomonadati</taxon>
        <taxon>Elusimicrobiota</taxon>
        <taxon>Elusimicrobia</taxon>
        <taxon>Elusimicrobiales</taxon>
        <taxon>Elusimicrobiaceae</taxon>
        <taxon>Elusimicrobium</taxon>
    </lineage>
</organism>
<dbReference type="OrthoDB" id="9825267at2"/>
<reference evidence="1 2" key="1">
    <citation type="journal article" date="2009" name="Appl. Environ. Microbiol.">
        <title>Genomic analysis of 'Elusimicrobium minutum,' the first cultivated representative of the phylum 'Elusimicrobia' (formerly termite group 1).</title>
        <authorList>
            <person name="Herlemann D.P.R."/>
            <person name="Geissinger O."/>
            <person name="Ikeda-Ohtsubo W."/>
            <person name="Kunin V."/>
            <person name="Sun H."/>
            <person name="Lapidus A."/>
            <person name="Hugenholtz P."/>
            <person name="Brune A."/>
        </authorList>
    </citation>
    <scope>NUCLEOTIDE SEQUENCE [LARGE SCALE GENOMIC DNA]</scope>
    <source>
        <strain evidence="1 2">Pei191</strain>
    </source>
</reference>